<sequence length="347" mass="39520">MTTCPNCGRPITDDDKVCPNCKFNLEKYRETFFTDQHQKAKKEDPDMAAKIASRAAYRQEFYTKKQNSTVQKMIKWIRSNATIVFLLGVLLLIIMSFSRSLGWIGFLILMVWLFILCDRRDHIEEYTSDRRLTEKINQLASNTFNAVENHGQKARAKGKKFDENHPHVEESKKRKKHHFSYIQISVVLTSFISLIVLFTGSGASVADITYTERVSVSKVLLSLAGRLLSSGQTSTYAFLLYAIWLLLILFPIFIIYNVLKNTKGNQVVAFILSLIESVFLIYIIFRLSSVTRANTGLFSKLTSQLLTYAVSVGASTYFLILASVMTTGLSGFNLFRKQHDPLENDDK</sequence>
<dbReference type="OrthoDB" id="2319231at2"/>
<dbReference type="InterPro" id="IPR059113">
    <property type="entry name" value="Znf_ribbon"/>
</dbReference>
<keyword evidence="1" id="KW-0812">Transmembrane</keyword>
<dbReference type="AlphaFoldDB" id="A0A0D6A4L5"/>
<dbReference type="Pfam" id="PF13248">
    <property type="entry name" value="Zn_ribbon_3"/>
    <property type="match status" value="1"/>
</dbReference>
<organism evidence="3 4">
    <name type="scientific">Lactobacillus acetotolerans</name>
    <dbReference type="NCBI Taxonomy" id="1600"/>
    <lineage>
        <taxon>Bacteria</taxon>
        <taxon>Bacillati</taxon>
        <taxon>Bacillota</taxon>
        <taxon>Bacilli</taxon>
        <taxon>Lactobacillales</taxon>
        <taxon>Lactobacillaceae</taxon>
        <taxon>Lactobacillus</taxon>
    </lineage>
</organism>
<dbReference type="Proteomes" id="UP000035709">
    <property type="component" value="Chromosome"/>
</dbReference>
<protein>
    <recommendedName>
        <fullName evidence="2">Putative zinc-ribbon domain-containing protein</fullName>
    </recommendedName>
</protein>
<dbReference type="KEGG" id="lae:LBAT_1364"/>
<feature type="transmembrane region" description="Helical" evidence="1">
    <location>
        <begin position="267"/>
        <end position="285"/>
    </location>
</feature>
<proteinExistence type="predicted"/>
<dbReference type="InterPro" id="IPR023298">
    <property type="entry name" value="ATPase_P-typ_TM_dom_sf"/>
</dbReference>
<gene>
    <name evidence="3" type="ORF">LBAT_1364</name>
</gene>
<feature type="transmembrane region" description="Helical" evidence="1">
    <location>
        <begin position="305"/>
        <end position="329"/>
    </location>
</feature>
<dbReference type="PATRIC" id="fig|1600.4.peg.1392"/>
<evidence type="ECO:0000313" key="4">
    <source>
        <dbReference type="Proteomes" id="UP000035709"/>
    </source>
</evidence>
<keyword evidence="1" id="KW-1133">Transmembrane helix</keyword>
<feature type="domain" description="Putative zinc-ribbon" evidence="2">
    <location>
        <begin position="1"/>
        <end position="21"/>
    </location>
</feature>
<name>A0A0D6A4L5_9LACO</name>
<feature type="transmembrane region" description="Helical" evidence="1">
    <location>
        <begin position="181"/>
        <end position="200"/>
    </location>
</feature>
<dbReference type="SUPFAM" id="SSF81665">
    <property type="entry name" value="Calcium ATPase, transmembrane domain M"/>
    <property type="match status" value="1"/>
</dbReference>
<evidence type="ECO:0000256" key="1">
    <source>
        <dbReference type="SAM" id="Phobius"/>
    </source>
</evidence>
<evidence type="ECO:0000259" key="2">
    <source>
        <dbReference type="Pfam" id="PF13248"/>
    </source>
</evidence>
<keyword evidence="4" id="KW-1185">Reference proteome</keyword>
<evidence type="ECO:0000313" key="3">
    <source>
        <dbReference type="EMBL" id="BAQ57753.1"/>
    </source>
</evidence>
<feature type="transmembrane region" description="Helical" evidence="1">
    <location>
        <begin position="76"/>
        <end position="94"/>
    </location>
</feature>
<reference evidence="3 4" key="1">
    <citation type="submission" date="2015-03" db="EMBL/GenBank/DDBJ databases">
        <title>Complete genome sequence of Lactobacillus acetotolerans NBRC 13120.</title>
        <authorList>
            <person name="Toh H."/>
            <person name="Morita H."/>
            <person name="Fujita N."/>
        </authorList>
    </citation>
    <scope>NUCLEOTIDE SEQUENCE [LARGE SCALE GENOMIC DNA]</scope>
    <source>
        <strain evidence="3 4">NBRC 13120</strain>
    </source>
</reference>
<feature type="transmembrane region" description="Helical" evidence="1">
    <location>
        <begin position="100"/>
        <end position="117"/>
    </location>
</feature>
<dbReference type="EMBL" id="AP014808">
    <property type="protein sequence ID" value="BAQ57753.1"/>
    <property type="molecule type" value="Genomic_DNA"/>
</dbReference>
<feature type="transmembrane region" description="Helical" evidence="1">
    <location>
        <begin position="236"/>
        <end position="255"/>
    </location>
</feature>
<keyword evidence="1" id="KW-0472">Membrane</keyword>
<dbReference type="STRING" id="1600.LBAT_1364"/>
<accession>A0A0D6A4L5</accession>
<dbReference type="RefSeq" id="WP_060459729.1">
    <property type="nucleotide sequence ID" value="NZ_AP014808.1"/>
</dbReference>